<keyword evidence="2" id="KW-1185">Reference proteome</keyword>
<dbReference type="EMBL" id="JAKMXF010000323">
    <property type="protein sequence ID" value="KAI6648993.1"/>
    <property type="molecule type" value="Genomic_DNA"/>
</dbReference>
<accession>A0AAV7JJH7</accession>
<proteinExistence type="predicted"/>
<gene>
    <name evidence="1" type="ORF">LOD99_6876</name>
</gene>
<evidence type="ECO:0000313" key="1">
    <source>
        <dbReference type="EMBL" id="KAI6648993.1"/>
    </source>
</evidence>
<organism evidence="1 2">
    <name type="scientific">Oopsacas minuta</name>
    <dbReference type="NCBI Taxonomy" id="111878"/>
    <lineage>
        <taxon>Eukaryota</taxon>
        <taxon>Metazoa</taxon>
        <taxon>Porifera</taxon>
        <taxon>Hexactinellida</taxon>
        <taxon>Hexasterophora</taxon>
        <taxon>Lyssacinosida</taxon>
        <taxon>Leucopsacidae</taxon>
        <taxon>Oopsacas</taxon>
    </lineage>
</organism>
<sequence>MAEAKILSESQKTRLYLAIILKAHDYDVNQAADQVVRLLNLEEGKRHSVYSLMSKVSSNVRKSKKSIESLDETGDILVPNVERNKSIDDIQVHSKKIRFDQTGILTAIRQLAQLENISVIRYGVIHLNIVAVELIGFKGIANIAWKIYNEESMPTLSNIVSPEKSTFLAYQLKLGKGNG</sequence>
<name>A0AAV7JJH7_9METZ</name>
<dbReference type="Proteomes" id="UP001165289">
    <property type="component" value="Unassembled WGS sequence"/>
</dbReference>
<reference evidence="1 2" key="1">
    <citation type="journal article" date="2023" name="BMC Biol.">
        <title>The compact genome of the sponge Oopsacas minuta (Hexactinellida) is lacking key metazoan core genes.</title>
        <authorList>
            <person name="Santini S."/>
            <person name="Schenkelaars Q."/>
            <person name="Jourda C."/>
            <person name="Duchesne M."/>
            <person name="Belahbib H."/>
            <person name="Rocher C."/>
            <person name="Selva M."/>
            <person name="Riesgo A."/>
            <person name="Vervoort M."/>
            <person name="Leys S.P."/>
            <person name="Kodjabachian L."/>
            <person name="Le Bivic A."/>
            <person name="Borchiellini C."/>
            <person name="Claverie J.M."/>
            <person name="Renard E."/>
        </authorList>
    </citation>
    <scope>NUCLEOTIDE SEQUENCE [LARGE SCALE GENOMIC DNA]</scope>
    <source>
        <strain evidence="1">SPO-2</strain>
    </source>
</reference>
<evidence type="ECO:0000313" key="2">
    <source>
        <dbReference type="Proteomes" id="UP001165289"/>
    </source>
</evidence>
<comment type="caution">
    <text evidence="1">The sequence shown here is derived from an EMBL/GenBank/DDBJ whole genome shotgun (WGS) entry which is preliminary data.</text>
</comment>
<protein>
    <submittedName>
        <fullName evidence="1">Uncharacterized protein</fullName>
    </submittedName>
</protein>
<dbReference type="AlphaFoldDB" id="A0AAV7JJH7"/>